<accession>A0A923M9H3</accession>
<comment type="caution">
    <text evidence="3">The sequence shown here is derived from an EMBL/GenBank/DDBJ whole genome shotgun (WGS) entry which is preliminary data.</text>
</comment>
<evidence type="ECO:0000256" key="2">
    <source>
        <dbReference type="SAM" id="SignalP"/>
    </source>
</evidence>
<evidence type="ECO:0000313" key="3">
    <source>
        <dbReference type="EMBL" id="MBC5766141.1"/>
    </source>
</evidence>
<gene>
    <name evidence="3" type="ORF">H8R02_16860</name>
</gene>
<dbReference type="AlphaFoldDB" id="A0A923M9H3"/>
<dbReference type="PROSITE" id="PS50005">
    <property type="entry name" value="TPR"/>
    <property type="match status" value="1"/>
</dbReference>
<dbReference type="InterPro" id="IPR011990">
    <property type="entry name" value="TPR-like_helical_dom_sf"/>
</dbReference>
<feature type="chain" id="PRO_5036713282" evidence="2">
    <location>
        <begin position="29"/>
        <end position="160"/>
    </location>
</feature>
<dbReference type="SMART" id="SM00028">
    <property type="entry name" value="TPR"/>
    <property type="match status" value="2"/>
</dbReference>
<feature type="repeat" description="TPR" evidence="1">
    <location>
        <begin position="73"/>
        <end position="106"/>
    </location>
</feature>
<evidence type="ECO:0000256" key="1">
    <source>
        <dbReference type="PROSITE-ProRule" id="PRU00339"/>
    </source>
</evidence>
<dbReference type="Gene3D" id="1.25.40.10">
    <property type="entry name" value="Tetratricopeptide repeat domain"/>
    <property type="match status" value="1"/>
</dbReference>
<dbReference type="EMBL" id="JACORU010000006">
    <property type="protein sequence ID" value="MBC5766141.1"/>
    <property type="molecule type" value="Genomic_DNA"/>
</dbReference>
<evidence type="ECO:0000313" key="4">
    <source>
        <dbReference type="Proteomes" id="UP000596827"/>
    </source>
</evidence>
<proteinExistence type="predicted"/>
<dbReference type="Proteomes" id="UP000596827">
    <property type="component" value="Unassembled WGS sequence"/>
</dbReference>
<sequence>MRLPDVVSQARRLAVALLVAAAPWPALAVDSEPSQALGTDVDYVAARAAHDRRDWKEAVARLHRAERRFPDNADLHNSLGYAYRQLRQFDAAFKHYKTALANDPRHRGAHEYIGEAYLLVDDLASAEKHVAALKQICLLPCEELRDLEKSVAAYKARKKP</sequence>
<dbReference type="SUPFAM" id="SSF48452">
    <property type="entry name" value="TPR-like"/>
    <property type="match status" value="1"/>
</dbReference>
<organism evidence="3 4">
    <name type="scientific">Ramlibacter albus</name>
    <dbReference type="NCBI Taxonomy" id="2079448"/>
    <lineage>
        <taxon>Bacteria</taxon>
        <taxon>Pseudomonadati</taxon>
        <taxon>Pseudomonadota</taxon>
        <taxon>Betaproteobacteria</taxon>
        <taxon>Burkholderiales</taxon>
        <taxon>Comamonadaceae</taxon>
        <taxon>Ramlibacter</taxon>
    </lineage>
</organism>
<name>A0A923M9H3_9BURK</name>
<feature type="signal peptide" evidence="2">
    <location>
        <begin position="1"/>
        <end position="28"/>
    </location>
</feature>
<dbReference type="Pfam" id="PF13432">
    <property type="entry name" value="TPR_16"/>
    <property type="match status" value="1"/>
</dbReference>
<dbReference type="RefSeq" id="WP_187082621.1">
    <property type="nucleotide sequence ID" value="NZ_JACORU010000006.1"/>
</dbReference>
<protein>
    <submittedName>
        <fullName evidence="3">Tetratricopeptide repeat protein</fullName>
    </submittedName>
</protein>
<keyword evidence="1" id="KW-0802">TPR repeat</keyword>
<keyword evidence="4" id="KW-1185">Reference proteome</keyword>
<dbReference type="InterPro" id="IPR019734">
    <property type="entry name" value="TPR_rpt"/>
</dbReference>
<reference evidence="3" key="1">
    <citation type="submission" date="2020-08" db="EMBL/GenBank/DDBJ databases">
        <title>Ramlibacter sp. GTP1 16S ribosomal RNA gene genome sequencing and assembly.</title>
        <authorList>
            <person name="Kang M."/>
        </authorList>
    </citation>
    <scope>NUCLEOTIDE SEQUENCE</scope>
    <source>
        <strain evidence="3">GTP1</strain>
    </source>
</reference>
<keyword evidence="2" id="KW-0732">Signal</keyword>